<evidence type="ECO:0000313" key="5">
    <source>
        <dbReference type="Proteomes" id="UP000626092"/>
    </source>
</evidence>
<protein>
    <submittedName>
        <fullName evidence="4">Uncharacterized protein</fullName>
    </submittedName>
</protein>
<dbReference type="FunFam" id="1.25.40.10:FF:000436">
    <property type="entry name" value="Pentatricopeptide repeat-containing protein At5g39350 family"/>
    <property type="match status" value="1"/>
</dbReference>
<dbReference type="FunFam" id="1.25.40.10:FF:000381">
    <property type="entry name" value="Pentatricopeptide repeat-containing protein"/>
    <property type="match status" value="1"/>
</dbReference>
<sequence length="753" mass="84358">MNKLKLQLFPTPKPPPPHSSFTTTATKSFNATINRLSSQGAHEDVLLTYATMLKTNTPPDPYTFPSLLKACTSLNLLSHGLSFHQHVLVNGYSPDPYIGSSLIHFYAKLGRTRVARQVFDRMLERNVVSWTAIIGCYSRTGDFESAVCMYEEMRYEGIRPSSVTMLGLLCGVLEVKQVQCVHACVIYYGFGSDMAVLNSLLDVYGKCGGVKDAWDLFEIMERRDIVSWNSLVSGHALVGNVGEILDLMRRMRIEGVDPDQQTIGSLVSAIARQGDLEMGQLVHAWMLTAGFELDAHVETSLIALYSKRGKVDNAFRMFERTPNKDVIRWTAMISGLVQNKCADKALTLFQKMLLSDIMPYTATIASALAACGQLGSLSLGTSIHAYMLRQRMLFDISAQNSLVTMYVKCNRLVQSHIVFDTMEERDVVSWNAIVAGYAQNGNLYQSLSLFNEMRRTLQQPDSLTVVSLLQACASIGALHQGKWVHNFVIRSFLGSCNMIDSALVDMYCKCGDLDTARKCFDQMSYHDLVSWSTMIAGYGSHGKGDMALEIYNQFLLTGLEPNHVIFLSVLSACNHNGLVNQGLNLFYSMREDFWVEPKLEHLSCIVDLLSRAGRVEQAYDFYKEMFPEPEIGVLGILLDACRMSSSLELGNIIARDICMAKPTDARNYLQVAQSYASMERWDGVSEVWVQMRSLGLRKLPGWSFIELNGTITTFLTLHTSHPQHEDIVRVLKFLSKEMRDLGANFRTDILNIL</sequence>
<comment type="caution">
    <text evidence="4">The sequence shown here is derived from an EMBL/GenBank/DDBJ whole genome shotgun (WGS) entry which is preliminary data.</text>
</comment>
<dbReference type="InterPro" id="IPR002885">
    <property type="entry name" value="PPR_rpt"/>
</dbReference>
<dbReference type="InterPro" id="IPR046960">
    <property type="entry name" value="PPR_At4g14850-like_plant"/>
</dbReference>
<dbReference type="NCBIfam" id="TIGR00756">
    <property type="entry name" value="PPR"/>
    <property type="match status" value="7"/>
</dbReference>
<evidence type="ECO:0000256" key="2">
    <source>
        <dbReference type="PROSITE-ProRule" id="PRU00708"/>
    </source>
</evidence>
<dbReference type="InterPro" id="IPR011990">
    <property type="entry name" value="TPR-like_helical_dom_sf"/>
</dbReference>
<dbReference type="PROSITE" id="PS51375">
    <property type="entry name" value="PPR"/>
    <property type="match status" value="7"/>
</dbReference>
<feature type="repeat" description="PPR" evidence="2">
    <location>
        <begin position="95"/>
        <end position="125"/>
    </location>
</feature>
<feature type="repeat" description="PPR" evidence="2">
    <location>
        <begin position="126"/>
        <end position="160"/>
    </location>
</feature>
<reference evidence="4" key="1">
    <citation type="submission" date="2019-11" db="EMBL/GenBank/DDBJ databases">
        <authorList>
            <person name="Liu Y."/>
            <person name="Hou J."/>
            <person name="Li T.-Q."/>
            <person name="Guan C.-H."/>
            <person name="Wu X."/>
            <person name="Wu H.-Z."/>
            <person name="Ling F."/>
            <person name="Zhang R."/>
            <person name="Shi X.-G."/>
            <person name="Ren J.-P."/>
            <person name="Chen E.-F."/>
            <person name="Sun J.-M."/>
        </authorList>
    </citation>
    <scope>NUCLEOTIDE SEQUENCE</scope>
    <source>
        <strain evidence="4">Adult_tree_wgs_1</strain>
        <tissue evidence="4">Leaves</tissue>
    </source>
</reference>
<organism evidence="4 5">
    <name type="scientific">Rhododendron simsii</name>
    <name type="common">Sims's rhododendron</name>
    <dbReference type="NCBI Taxonomy" id="118357"/>
    <lineage>
        <taxon>Eukaryota</taxon>
        <taxon>Viridiplantae</taxon>
        <taxon>Streptophyta</taxon>
        <taxon>Embryophyta</taxon>
        <taxon>Tracheophyta</taxon>
        <taxon>Spermatophyta</taxon>
        <taxon>Magnoliopsida</taxon>
        <taxon>eudicotyledons</taxon>
        <taxon>Gunneridae</taxon>
        <taxon>Pentapetalae</taxon>
        <taxon>asterids</taxon>
        <taxon>Ericales</taxon>
        <taxon>Ericaceae</taxon>
        <taxon>Ericoideae</taxon>
        <taxon>Rhodoreae</taxon>
        <taxon>Rhododendron</taxon>
    </lineage>
</organism>
<dbReference type="GO" id="GO:0009451">
    <property type="term" value="P:RNA modification"/>
    <property type="evidence" value="ECO:0007669"/>
    <property type="project" value="InterPro"/>
</dbReference>
<dbReference type="PANTHER" id="PTHR47926:SF451">
    <property type="entry name" value="TETRATRICOPEPTIDE-LIKE HELICAL DOMAIN SUPERFAMILY"/>
    <property type="match status" value="1"/>
</dbReference>
<feature type="region of interest" description="Disordered" evidence="3">
    <location>
        <begin position="1"/>
        <end position="23"/>
    </location>
</feature>
<evidence type="ECO:0000313" key="4">
    <source>
        <dbReference type="EMBL" id="KAF7119585.1"/>
    </source>
</evidence>
<dbReference type="OrthoDB" id="185373at2759"/>
<dbReference type="FunFam" id="1.25.40.10:FF:000090">
    <property type="entry name" value="Pentatricopeptide repeat-containing protein, chloroplastic"/>
    <property type="match status" value="1"/>
</dbReference>
<name>A0A834FXQ3_RHOSS</name>
<feature type="repeat" description="PPR" evidence="2">
    <location>
        <begin position="325"/>
        <end position="359"/>
    </location>
</feature>
<feature type="repeat" description="PPR" evidence="2">
    <location>
        <begin position="426"/>
        <end position="460"/>
    </location>
</feature>
<feature type="repeat" description="PPR" evidence="2">
    <location>
        <begin position="224"/>
        <end position="258"/>
    </location>
</feature>
<evidence type="ECO:0000256" key="1">
    <source>
        <dbReference type="ARBA" id="ARBA00022737"/>
    </source>
</evidence>
<keyword evidence="5" id="KW-1185">Reference proteome</keyword>
<dbReference type="Pfam" id="PF13041">
    <property type="entry name" value="PPR_2"/>
    <property type="match status" value="2"/>
</dbReference>
<dbReference type="AlphaFoldDB" id="A0A834FXQ3"/>
<evidence type="ECO:0000256" key="3">
    <source>
        <dbReference type="SAM" id="MobiDB-lite"/>
    </source>
</evidence>
<dbReference type="FunFam" id="1.25.40.10:FF:000351">
    <property type="entry name" value="Pentatricopeptide repeat-containing protein"/>
    <property type="match status" value="1"/>
</dbReference>
<keyword evidence="1" id="KW-0677">Repeat</keyword>
<dbReference type="EMBL" id="WJXA01000013">
    <property type="protein sequence ID" value="KAF7119585.1"/>
    <property type="molecule type" value="Genomic_DNA"/>
</dbReference>
<dbReference type="PANTHER" id="PTHR47926">
    <property type="entry name" value="PENTATRICOPEPTIDE REPEAT-CONTAINING PROTEIN"/>
    <property type="match status" value="1"/>
</dbReference>
<feature type="repeat" description="PPR" evidence="2">
    <location>
        <begin position="193"/>
        <end position="223"/>
    </location>
</feature>
<gene>
    <name evidence="4" type="ORF">RHSIM_Rhsim13G0150900</name>
</gene>
<dbReference type="FunFam" id="1.25.40.10:FF:000682">
    <property type="entry name" value="Pentatricopeptide repeat-containing protein At3g16610"/>
    <property type="match status" value="1"/>
</dbReference>
<feature type="repeat" description="PPR" evidence="2">
    <location>
        <begin position="527"/>
        <end position="561"/>
    </location>
</feature>
<proteinExistence type="predicted"/>
<accession>A0A834FXQ3</accession>
<dbReference type="Pfam" id="PF01535">
    <property type="entry name" value="PPR"/>
    <property type="match status" value="8"/>
</dbReference>
<dbReference type="Proteomes" id="UP000626092">
    <property type="component" value="Unassembled WGS sequence"/>
</dbReference>
<dbReference type="Gene3D" id="1.25.40.10">
    <property type="entry name" value="Tetratricopeptide repeat domain"/>
    <property type="match status" value="5"/>
</dbReference>
<dbReference type="GO" id="GO:0003723">
    <property type="term" value="F:RNA binding"/>
    <property type="evidence" value="ECO:0007669"/>
    <property type="project" value="InterPro"/>
</dbReference>